<name>A0A1J5SUI5_9ZZZZ</name>
<sequence>MISYNYGAYGLGSGSFFSYSAGGGLEFIVANKFGISLELGYGKLNVSDGVAVAGIVGGGGLHYYLK</sequence>
<evidence type="ECO:0000313" key="1">
    <source>
        <dbReference type="EMBL" id="OIR12210.1"/>
    </source>
</evidence>
<proteinExistence type="predicted"/>
<reference evidence="1" key="1">
    <citation type="submission" date="2016-10" db="EMBL/GenBank/DDBJ databases">
        <title>Sequence of Gallionella enrichment culture.</title>
        <authorList>
            <person name="Poehlein A."/>
            <person name="Muehling M."/>
            <person name="Daniel R."/>
        </authorList>
    </citation>
    <scope>NUCLEOTIDE SEQUENCE</scope>
</reference>
<gene>
    <name evidence="1" type="ORF">GALL_64630</name>
</gene>
<dbReference type="AlphaFoldDB" id="A0A1J5SUI5"/>
<protein>
    <recommendedName>
        <fullName evidence="2">Outer membrane protein beta-barrel domain-containing protein</fullName>
    </recommendedName>
</protein>
<evidence type="ECO:0008006" key="2">
    <source>
        <dbReference type="Google" id="ProtNLM"/>
    </source>
</evidence>
<accession>A0A1J5SUI5</accession>
<comment type="caution">
    <text evidence="1">The sequence shown here is derived from an EMBL/GenBank/DDBJ whole genome shotgun (WGS) entry which is preliminary data.</text>
</comment>
<organism evidence="1">
    <name type="scientific">mine drainage metagenome</name>
    <dbReference type="NCBI Taxonomy" id="410659"/>
    <lineage>
        <taxon>unclassified sequences</taxon>
        <taxon>metagenomes</taxon>
        <taxon>ecological metagenomes</taxon>
    </lineage>
</organism>
<dbReference type="EMBL" id="MLJW01000018">
    <property type="protein sequence ID" value="OIR12210.1"/>
    <property type="molecule type" value="Genomic_DNA"/>
</dbReference>